<dbReference type="OrthoDB" id="10604132at2759"/>
<feature type="compositionally biased region" description="Polar residues" evidence="1">
    <location>
        <begin position="135"/>
        <end position="225"/>
    </location>
</feature>
<dbReference type="AlphaFoldDB" id="A0A8J2S7X2"/>
<evidence type="ECO:0008006" key="4">
    <source>
        <dbReference type="Google" id="ProtNLM"/>
    </source>
</evidence>
<protein>
    <recommendedName>
        <fullName evidence="4">FLYWCH-type domain-containing protein</fullName>
    </recommendedName>
</protein>
<evidence type="ECO:0000313" key="3">
    <source>
        <dbReference type="Proteomes" id="UP000789390"/>
    </source>
</evidence>
<proteinExistence type="predicted"/>
<evidence type="ECO:0000256" key="1">
    <source>
        <dbReference type="SAM" id="MobiDB-lite"/>
    </source>
</evidence>
<sequence>MLTSSTDRVAGHLTAAWPNGVAESIGLAKSGPSPESNTGPCTSYMYIVQGHVHRTCLPGKGITSTDNVRMKKYGESFEFKCVNCSSNTPGDSHTRNSSSQPSSSGHMHTRNSSSQPSSSGHMHTRNSSSQPSSSGHIQTRDSASQPSTFSHIPIRNSASQPSTSGPITTRISGSQPSTSGLITTRISASQTSSSGHITTKITTSREASSAFVQRTTIQLSSTPNADSAFKTIERGKVPPPRITSDSDSSRNEAPAKRRFEEPVSENAVFSAEFSSHFEEPVRENTVFSAEFSSHFEEPVRENAVFSAEHRSRFEEPVRENAVFSAELSSRFEEPVPVREDSYQFNGMIQAASDDEDWEDMDIDPLSPPPKWIVLEKALRKNSKALFDSKGHKYGIKRKSLDGKKITWRCTVRWEKENCPGIVKEENGVYRETIKHTCQKKKDVHVKARVYSKCKEEIRKNRHAVPRKVSEPALLEEYLDDEEAELPKLSNLNRALYKIKEATRPANPADLHFDMKRYVQAIPKPFFERRHKS</sequence>
<gene>
    <name evidence="2" type="ORF">DGAL_LOCUS16115</name>
</gene>
<dbReference type="Proteomes" id="UP000789390">
    <property type="component" value="Unassembled WGS sequence"/>
</dbReference>
<reference evidence="2" key="1">
    <citation type="submission" date="2021-11" db="EMBL/GenBank/DDBJ databases">
        <authorList>
            <person name="Schell T."/>
        </authorList>
    </citation>
    <scope>NUCLEOTIDE SEQUENCE</scope>
    <source>
        <strain evidence="2">M5</strain>
    </source>
</reference>
<organism evidence="2 3">
    <name type="scientific">Daphnia galeata</name>
    <dbReference type="NCBI Taxonomy" id="27404"/>
    <lineage>
        <taxon>Eukaryota</taxon>
        <taxon>Metazoa</taxon>
        <taxon>Ecdysozoa</taxon>
        <taxon>Arthropoda</taxon>
        <taxon>Crustacea</taxon>
        <taxon>Branchiopoda</taxon>
        <taxon>Diplostraca</taxon>
        <taxon>Cladocera</taxon>
        <taxon>Anomopoda</taxon>
        <taxon>Daphniidae</taxon>
        <taxon>Daphnia</taxon>
    </lineage>
</organism>
<dbReference type="PANTHER" id="PTHR20956:SF12">
    <property type="entry name" value="FLYWCH-TYPE DOMAIN-CONTAINING PROTEIN"/>
    <property type="match status" value="1"/>
</dbReference>
<feature type="compositionally biased region" description="Basic and acidic residues" evidence="1">
    <location>
        <begin position="247"/>
        <end position="261"/>
    </location>
</feature>
<dbReference type="PANTHER" id="PTHR20956">
    <property type="entry name" value="HEH2P"/>
    <property type="match status" value="1"/>
</dbReference>
<evidence type="ECO:0000313" key="2">
    <source>
        <dbReference type="EMBL" id="CAH0112400.1"/>
    </source>
</evidence>
<accession>A0A8J2S7X2</accession>
<feature type="region of interest" description="Disordered" evidence="1">
    <location>
        <begin position="86"/>
        <end position="262"/>
    </location>
</feature>
<name>A0A8J2S7X2_9CRUS</name>
<comment type="caution">
    <text evidence="2">The sequence shown here is derived from an EMBL/GenBank/DDBJ whole genome shotgun (WGS) entry which is preliminary data.</text>
</comment>
<dbReference type="EMBL" id="CAKKLH010000325">
    <property type="protein sequence ID" value="CAH0112400.1"/>
    <property type="molecule type" value="Genomic_DNA"/>
</dbReference>
<keyword evidence="3" id="KW-1185">Reference proteome</keyword>